<dbReference type="EMBL" id="NXIC01000003">
    <property type="protein sequence ID" value="RXI25932.1"/>
    <property type="molecule type" value="Genomic_DNA"/>
</dbReference>
<evidence type="ECO:0000313" key="2">
    <source>
        <dbReference type="EMBL" id="RXI25932.1"/>
    </source>
</evidence>
<dbReference type="AlphaFoldDB" id="A0AAD0SM35"/>
<evidence type="ECO:0000313" key="3">
    <source>
        <dbReference type="Proteomes" id="UP000262029"/>
    </source>
</evidence>
<gene>
    <name evidence="1" type="ORF">ASKIR_1315</name>
    <name evidence="2" type="ORF">CP959_06425</name>
</gene>
<dbReference type="Proteomes" id="UP000290580">
    <property type="component" value="Unassembled WGS sequence"/>
</dbReference>
<sequence length="115" mass="13768">MLNENPIKSHTIKIPLKYKQNAKKINQIAHKAYIEAKLTKEILNELDKDSENSHMKISLSYITKEYFKDIQKDIQNLTLREFVICSFYIAEKLNWNFICEDESFFTDQLKMFNKK</sequence>
<reference evidence="1 3" key="2">
    <citation type="submission" date="2018-08" db="EMBL/GenBank/DDBJ databases">
        <title>Complete genome of the Arcobacter skirrowii type strain LMG 6621.</title>
        <authorList>
            <person name="Miller W.G."/>
            <person name="Yee E."/>
            <person name="Bono J.L."/>
        </authorList>
    </citation>
    <scope>NUCLEOTIDE SEQUENCE [LARGE SCALE GENOMIC DNA]</scope>
    <source>
        <strain evidence="1 3">CCUG 10374</strain>
    </source>
</reference>
<dbReference type="EMBL" id="CP032099">
    <property type="protein sequence ID" value="AXX85119.1"/>
    <property type="molecule type" value="Genomic_DNA"/>
</dbReference>
<dbReference type="RefSeq" id="WP_115588266.1">
    <property type="nucleotide sequence ID" value="NZ_CP032099.1"/>
</dbReference>
<keyword evidence="4" id="KW-1185">Reference proteome</keyword>
<dbReference type="Proteomes" id="UP000262029">
    <property type="component" value="Chromosome"/>
</dbReference>
<protein>
    <submittedName>
        <fullName evidence="1">Uncharacterized protein</fullName>
    </submittedName>
</protein>
<accession>A0AAD0SM35</accession>
<reference evidence="2 4" key="1">
    <citation type="submission" date="2017-09" db="EMBL/GenBank/DDBJ databases">
        <title>Genomics of the genus Arcobacter.</title>
        <authorList>
            <person name="Perez-Cataluna A."/>
            <person name="Figueras M.J."/>
            <person name="Salas-Masso N."/>
        </authorList>
    </citation>
    <scope>NUCLEOTIDE SEQUENCE [LARGE SCALE GENOMIC DNA]</scope>
    <source>
        <strain evidence="2 4">LMG 6621</strain>
    </source>
</reference>
<organism evidence="1 3">
    <name type="scientific">Aliarcobacter skirrowii CCUG 10374</name>
    <dbReference type="NCBI Taxonomy" id="1032239"/>
    <lineage>
        <taxon>Bacteria</taxon>
        <taxon>Pseudomonadati</taxon>
        <taxon>Campylobacterota</taxon>
        <taxon>Epsilonproteobacteria</taxon>
        <taxon>Campylobacterales</taxon>
        <taxon>Arcobacteraceae</taxon>
        <taxon>Aliarcobacter</taxon>
    </lineage>
</organism>
<proteinExistence type="predicted"/>
<name>A0AAD0SM35_9BACT</name>
<dbReference type="GeneID" id="61751066"/>
<evidence type="ECO:0000313" key="1">
    <source>
        <dbReference type="EMBL" id="AXX85119.1"/>
    </source>
</evidence>
<evidence type="ECO:0000313" key="4">
    <source>
        <dbReference type="Proteomes" id="UP000290580"/>
    </source>
</evidence>